<protein>
    <submittedName>
        <fullName evidence="2">Uncharacterized protein</fullName>
    </submittedName>
</protein>
<sequence>MPPRPEPAQLKECANVLVPATPAAATRQVEVRAPTVPPATAPQLSRYNSPLTEFRSADLSTISPFCNYSSSSSCSSSPSPGQAEERSSGADEAISCKGPARPLLSHHDWTKARPGHFHIHPKSRYSNLLRPLSIFTPPVVTTPHHNTVPYNRTTTTPPASYQRSTHYQHQHHRHSHRHETKNHEKKKKS</sequence>
<feature type="region of interest" description="Disordered" evidence="1">
    <location>
        <begin position="29"/>
        <end position="49"/>
    </location>
</feature>
<name>A0A5B7HBG1_PORTR</name>
<gene>
    <name evidence="2" type="ORF">E2C01_061608</name>
</gene>
<feature type="compositionally biased region" description="Low complexity" evidence="1">
    <location>
        <begin position="138"/>
        <end position="149"/>
    </location>
</feature>
<proteinExistence type="predicted"/>
<comment type="caution">
    <text evidence="2">The sequence shown here is derived from an EMBL/GenBank/DDBJ whole genome shotgun (WGS) entry which is preliminary data.</text>
</comment>
<organism evidence="2 3">
    <name type="scientific">Portunus trituberculatus</name>
    <name type="common">Swimming crab</name>
    <name type="synonym">Neptunus trituberculatus</name>
    <dbReference type="NCBI Taxonomy" id="210409"/>
    <lineage>
        <taxon>Eukaryota</taxon>
        <taxon>Metazoa</taxon>
        <taxon>Ecdysozoa</taxon>
        <taxon>Arthropoda</taxon>
        <taxon>Crustacea</taxon>
        <taxon>Multicrustacea</taxon>
        <taxon>Malacostraca</taxon>
        <taxon>Eumalacostraca</taxon>
        <taxon>Eucarida</taxon>
        <taxon>Decapoda</taxon>
        <taxon>Pleocyemata</taxon>
        <taxon>Brachyura</taxon>
        <taxon>Eubrachyura</taxon>
        <taxon>Portunoidea</taxon>
        <taxon>Portunidae</taxon>
        <taxon>Portuninae</taxon>
        <taxon>Portunus</taxon>
    </lineage>
</organism>
<dbReference type="EMBL" id="VSRR010026238">
    <property type="protein sequence ID" value="MPC67433.1"/>
    <property type="molecule type" value="Genomic_DNA"/>
</dbReference>
<feature type="compositionally biased region" description="Low complexity" evidence="1">
    <location>
        <begin position="71"/>
        <end position="80"/>
    </location>
</feature>
<evidence type="ECO:0000313" key="3">
    <source>
        <dbReference type="Proteomes" id="UP000324222"/>
    </source>
</evidence>
<reference evidence="2 3" key="1">
    <citation type="submission" date="2019-05" db="EMBL/GenBank/DDBJ databases">
        <title>Another draft genome of Portunus trituberculatus and its Hox gene families provides insights of decapod evolution.</title>
        <authorList>
            <person name="Jeong J.-H."/>
            <person name="Song I."/>
            <person name="Kim S."/>
            <person name="Choi T."/>
            <person name="Kim D."/>
            <person name="Ryu S."/>
            <person name="Kim W."/>
        </authorList>
    </citation>
    <scope>NUCLEOTIDE SEQUENCE [LARGE SCALE GENOMIC DNA]</scope>
    <source>
        <tissue evidence="2">Muscle</tissue>
    </source>
</reference>
<dbReference type="AlphaFoldDB" id="A0A5B7HBG1"/>
<dbReference type="Proteomes" id="UP000324222">
    <property type="component" value="Unassembled WGS sequence"/>
</dbReference>
<feature type="compositionally biased region" description="Polar residues" evidence="1">
    <location>
        <begin position="150"/>
        <end position="159"/>
    </location>
</feature>
<feature type="compositionally biased region" description="Basic residues" evidence="1">
    <location>
        <begin position="166"/>
        <end position="189"/>
    </location>
</feature>
<accession>A0A5B7HBG1</accession>
<feature type="region of interest" description="Disordered" evidence="1">
    <location>
        <begin position="71"/>
        <end position="102"/>
    </location>
</feature>
<keyword evidence="3" id="KW-1185">Reference proteome</keyword>
<evidence type="ECO:0000313" key="2">
    <source>
        <dbReference type="EMBL" id="MPC67433.1"/>
    </source>
</evidence>
<feature type="region of interest" description="Disordered" evidence="1">
    <location>
        <begin position="138"/>
        <end position="189"/>
    </location>
</feature>
<evidence type="ECO:0000256" key="1">
    <source>
        <dbReference type="SAM" id="MobiDB-lite"/>
    </source>
</evidence>